<evidence type="ECO:0000313" key="5">
    <source>
        <dbReference type="Proteomes" id="UP000632138"/>
    </source>
</evidence>
<proteinExistence type="inferred from homology"/>
<organism evidence="4 5">
    <name type="scientific">Paractinoplanes ovalisporus</name>
    <dbReference type="NCBI Taxonomy" id="2810368"/>
    <lineage>
        <taxon>Bacteria</taxon>
        <taxon>Bacillati</taxon>
        <taxon>Actinomycetota</taxon>
        <taxon>Actinomycetes</taxon>
        <taxon>Micromonosporales</taxon>
        <taxon>Micromonosporaceae</taxon>
        <taxon>Paractinoplanes</taxon>
    </lineage>
</organism>
<keyword evidence="5" id="KW-1185">Reference proteome</keyword>
<comment type="similarity">
    <text evidence="2">Belongs to the NAD(P)-dependent epimerase/dehydratase family. Dihydroflavonol-4-reductase subfamily.</text>
</comment>
<dbReference type="SUPFAM" id="SSF51735">
    <property type="entry name" value="NAD(P)-binding Rossmann-fold domains"/>
    <property type="match status" value="1"/>
</dbReference>
<dbReference type="Gene3D" id="3.40.50.720">
    <property type="entry name" value="NAD(P)-binding Rossmann-like Domain"/>
    <property type="match status" value="1"/>
</dbReference>
<dbReference type="InterPro" id="IPR050425">
    <property type="entry name" value="NAD(P)_dehydrat-like"/>
</dbReference>
<protein>
    <submittedName>
        <fullName evidence="4">NAD-dependent epimerase/dehydratase family protein</fullName>
    </submittedName>
</protein>
<name>A0ABS2AKL1_9ACTN</name>
<evidence type="ECO:0000256" key="2">
    <source>
        <dbReference type="ARBA" id="ARBA00023445"/>
    </source>
</evidence>
<gene>
    <name evidence="4" type="ORF">JIG36_32935</name>
</gene>
<sequence length="330" mass="34980">MSVERVLVTGGTGFLAGWAIKRLEEQGYRVRTTVRSAPKQEAVRAAVGDGVEFAIADLTSPDGWAEAVAGCDYVLHPASPLGGANSAEPDDFIVPAREGTLNVLRAATAAGVKRVVMTSAANTASPAEYTEEGVFDETLVSEDDPSFGAYRRSKIVAERAAWDFMAAYAGTTTLTTVLPGAVFGPVLSPDNLKSVQIVAGLLDGRMPGVPRIGLEVVDVRDVIDLHLAAMTAPEAAGQRFLGTGEFMWMSDVARTLKNGLDVEVPTAELPDEAVRQAARSDANLEQIVPALGRRSVHSADKAKRLLGWQPRPGAETVIDTARSILAWRSA</sequence>
<evidence type="ECO:0000259" key="3">
    <source>
        <dbReference type="Pfam" id="PF01370"/>
    </source>
</evidence>
<accession>A0ABS2AKL1</accession>
<dbReference type="RefSeq" id="WP_203380319.1">
    <property type="nucleotide sequence ID" value="NZ_JAENHP010000014.1"/>
</dbReference>
<dbReference type="Proteomes" id="UP000632138">
    <property type="component" value="Unassembled WGS sequence"/>
</dbReference>
<dbReference type="InterPro" id="IPR001509">
    <property type="entry name" value="Epimerase_deHydtase"/>
</dbReference>
<dbReference type="PANTHER" id="PTHR10366:SF564">
    <property type="entry name" value="STEROL-4-ALPHA-CARBOXYLATE 3-DEHYDROGENASE, DECARBOXYLATING"/>
    <property type="match status" value="1"/>
</dbReference>
<evidence type="ECO:0000256" key="1">
    <source>
        <dbReference type="ARBA" id="ARBA00023002"/>
    </source>
</evidence>
<dbReference type="InterPro" id="IPR036291">
    <property type="entry name" value="NAD(P)-bd_dom_sf"/>
</dbReference>
<evidence type="ECO:0000313" key="4">
    <source>
        <dbReference type="EMBL" id="MBM2620330.1"/>
    </source>
</evidence>
<keyword evidence="1" id="KW-0560">Oxidoreductase</keyword>
<dbReference type="EMBL" id="JAENHP010000014">
    <property type="protein sequence ID" value="MBM2620330.1"/>
    <property type="molecule type" value="Genomic_DNA"/>
</dbReference>
<comment type="caution">
    <text evidence="4">The sequence shown here is derived from an EMBL/GenBank/DDBJ whole genome shotgun (WGS) entry which is preliminary data.</text>
</comment>
<reference evidence="4 5" key="1">
    <citation type="submission" date="2021-01" db="EMBL/GenBank/DDBJ databases">
        <title>Actinoplanes sp. nov. LDG1-06 isolated from lichen.</title>
        <authorList>
            <person name="Saeng-In P."/>
            <person name="Phongsopitanun W."/>
            <person name="Kanchanasin P."/>
            <person name="Yuki M."/>
            <person name="Kudo T."/>
            <person name="Ohkuma M."/>
            <person name="Tanasupawat S."/>
        </authorList>
    </citation>
    <scope>NUCLEOTIDE SEQUENCE [LARGE SCALE GENOMIC DNA]</scope>
    <source>
        <strain evidence="4 5">LDG1-06</strain>
    </source>
</reference>
<dbReference type="PANTHER" id="PTHR10366">
    <property type="entry name" value="NAD DEPENDENT EPIMERASE/DEHYDRATASE"/>
    <property type="match status" value="1"/>
</dbReference>
<dbReference type="Pfam" id="PF01370">
    <property type="entry name" value="Epimerase"/>
    <property type="match status" value="1"/>
</dbReference>
<feature type="domain" description="NAD-dependent epimerase/dehydratase" evidence="3">
    <location>
        <begin position="6"/>
        <end position="236"/>
    </location>
</feature>